<gene>
    <name evidence="1" type="ORF">GCM10011343_27940</name>
</gene>
<evidence type="ECO:0000313" key="1">
    <source>
        <dbReference type="EMBL" id="GGD36512.1"/>
    </source>
</evidence>
<keyword evidence="2" id="KW-1185">Reference proteome</keyword>
<protein>
    <submittedName>
        <fullName evidence="1">Uncharacterized protein</fullName>
    </submittedName>
</protein>
<dbReference type="AlphaFoldDB" id="A0A916YAQ3"/>
<comment type="caution">
    <text evidence="1">The sequence shown here is derived from an EMBL/GenBank/DDBJ whole genome shotgun (WGS) entry which is preliminary data.</text>
</comment>
<reference evidence="1" key="1">
    <citation type="journal article" date="2014" name="Int. J. Syst. Evol. Microbiol.">
        <title>Complete genome sequence of Corynebacterium casei LMG S-19264T (=DSM 44701T), isolated from a smear-ripened cheese.</title>
        <authorList>
            <consortium name="US DOE Joint Genome Institute (JGI-PGF)"/>
            <person name="Walter F."/>
            <person name="Albersmeier A."/>
            <person name="Kalinowski J."/>
            <person name="Ruckert C."/>
        </authorList>
    </citation>
    <scope>NUCLEOTIDE SEQUENCE</scope>
    <source>
        <strain evidence="1">CGMCC 1.12506</strain>
    </source>
</reference>
<dbReference type="Proteomes" id="UP000625735">
    <property type="component" value="Unassembled WGS sequence"/>
</dbReference>
<dbReference type="EMBL" id="BMFG01000020">
    <property type="protein sequence ID" value="GGD36512.1"/>
    <property type="molecule type" value="Genomic_DNA"/>
</dbReference>
<organism evidence="1 2">
    <name type="scientific">Flavobacterium orientale</name>
    <dbReference type="NCBI Taxonomy" id="1756020"/>
    <lineage>
        <taxon>Bacteria</taxon>
        <taxon>Pseudomonadati</taxon>
        <taxon>Bacteroidota</taxon>
        <taxon>Flavobacteriia</taxon>
        <taxon>Flavobacteriales</taxon>
        <taxon>Flavobacteriaceae</taxon>
        <taxon>Flavobacterium</taxon>
    </lineage>
</organism>
<accession>A0A916YAQ3</accession>
<reference evidence="1" key="2">
    <citation type="submission" date="2020-09" db="EMBL/GenBank/DDBJ databases">
        <authorList>
            <person name="Sun Q."/>
            <person name="Zhou Y."/>
        </authorList>
    </citation>
    <scope>NUCLEOTIDE SEQUENCE</scope>
    <source>
        <strain evidence="1">CGMCC 1.12506</strain>
    </source>
</reference>
<evidence type="ECO:0000313" key="2">
    <source>
        <dbReference type="Proteomes" id="UP000625735"/>
    </source>
</evidence>
<proteinExistence type="predicted"/>
<name>A0A916YAQ3_9FLAO</name>
<sequence>MKRHLKYIILILTFGLLQNIVAQESKVGIVTFIKYRDTNDKFTESTTDSTVAYFNKRKHSILITNKKDTTRLKTDSLGIFKIPKQYFDYCSITVNPETKYLREEFLFIEGLGKMDSLKFEIYDYHISNIIDSTKAPEFYNKFNTKKAEQDFFAGNKRYLLGNGATYSNDFIEKLKSKSEKFGFKIEYPEKMHGTLAEHRILFRYNERMKELLGIKNWW</sequence>